<evidence type="ECO:0000313" key="3">
    <source>
        <dbReference type="Proteomes" id="UP000315003"/>
    </source>
</evidence>
<feature type="compositionally biased region" description="Pro residues" evidence="1">
    <location>
        <begin position="894"/>
        <end position="911"/>
    </location>
</feature>
<accession>A0A517SW40</accession>
<organism evidence="2 3">
    <name type="scientific">Stieleria bergensis</name>
    <dbReference type="NCBI Taxonomy" id="2528025"/>
    <lineage>
        <taxon>Bacteria</taxon>
        <taxon>Pseudomonadati</taxon>
        <taxon>Planctomycetota</taxon>
        <taxon>Planctomycetia</taxon>
        <taxon>Pirellulales</taxon>
        <taxon>Pirellulaceae</taxon>
        <taxon>Stieleria</taxon>
    </lineage>
</organism>
<dbReference type="RefSeq" id="WP_419187351.1">
    <property type="nucleotide sequence ID" value="NZ_CP036272.1"/>
</dbReference>
<dbReference type="PANTHER" id="PTHR35902">
    <property type="entry name" value="S-LAYER DOMAIN-LIKE PROTEIN-RELATED"/>
    <property type="match status" value="1"/>
</dbReference>
<dbReference type="InterPro" id="IPR013783">
    <property type="entry name" value="Ig-like_fold"/>
</dbReference>
<evidence type="ECO:0000313" key="2">
    <source>
        <dbReference type="EMBL" id="QDT60352.1"/>
    </source>
</evidence>
<feature type="region of interest" description="Disordered" evidence="1">
    <location>
        <begin position="666"/>
        <end position="687"/>
    </location>
</feature>
<dbReference type="Gene3D" id="2.60.40.10">
    <property type="entry name" value="Immunoglobulins"/>
    <property type="match status" value="1"/>
</dbReference>
<feature type="compositionally biased region" description="Pro residues" evidence="1">
    <location>
        <begin position="860"/>
        <end position="879"/>
    </location>
</feature>
<sequence>MSGLDGFRLLAVHRKSLRAFVAVVALTLMTLPSGCSRMRLPAIDPSGQRLFQPLPNTTPLTWPNCFGRRNAVAVAPAPIMTRPANNAPVAPGTVAAPGPIVTQGPAYPGAPIIAQPAPSGPNCFQRFSQSLRNCSLFPKPAYATPPEPPACPTAAPTAMPGTCPQPVYTDPCGEPACPPLYPAPACPPTAPASPTPAAPVLTTAPVPNGIYGERSCVPSAPCTAECAHGPPAVLIGSEINRGRTSCLAKKGVRGRILLSPQKIVAPVNGEVILLSGICGADGYLQTGQPLEWMLTPESVGTFIEVGDEGCGVAHRLANIRSPKKDPSYAIGVTSTKRTLITRGNLNTGDDVILEKGQTWISLSSPSEGTSRVTVLAPDSDCWDQRKTTATIYWVDAKRTFPGTQIVPAGQQVTLSTRVTRSDADLPARGWRVRYEIVDPSLATFANTAGSSVTEAVVDDQGNAAVTLLPTPGTAGTTAVMMSVVRPGGESDNMPNLTLFSGQTYVTWSAPKLLVNLQVPQVIGFQERFQAVLNVQNPGDQAANNVRVQLRFPEGIRATTNDPLAKNLTNSIVWELGTLPAGQQIDLAAQLVTPTTIALLAEARADNGLVSQSEGRVSVFRPSLSVVARPLKDRAEVGEPIPFAIDVRNVGDRPLTDVSLLVSGDASMTHEGGSRSVTSNRTLPLQPGDTWRSDEVIFRSVDAGQHCMQVEATAAGGQREQTQACVTVVNQPVPTPSLTTQLTIPQQVNVGESTTAKLIVANDGRVPLTNLIVTLTHDPQLVPVESTERSSIQKRALPGQYQVQWAIPQLNSGTSEAIDLKLRANGINPRSTIYMNVQSDQGSFPGKQVQFAINSGVITAPPAPTQPPNLPPVQPTPSIPPNNSAPLTNNGQQPNNPPPALPVVPNTPPATPGPQAQQLELKLQGPTDPVFVQFPMRYELTVRNPRTTPVSNVGVQISKPAGINVTRITMLDGRPLDRIQQKNDRVSWQLGTLQGGEAMTFEIMLSSNLPQAFRINARAVAQEMDLGAQATAEARVVPVQ</sequence>
<feature type="region of interest" description="Disordered" evidence="1">
    <location>
        <begin position="857"/>
        <end position="914"/>
    </location>
</feature>
<dbReference type="AlphaFoldDB" id="A0A517SW40"/>
<gene>
    <name evidence="2" type="ORF">SV7mr_28720</name>
</gene>
<keyword evidence="3" id="KW-1185">Reference proteome</keyword>
<dbReference type="EMBL" id="CP036272">
    <property type="protein sequence ID" value="QDT60352.1"/>
    <property type="molecule type" value="Genomic_DNA"/>
</dbReference>
<protein>
    <submittedName>
        <fullName evidence="2">NPCBM-associated, NEW3 domain of alpha-galactosidase</fullName>
    </submittedName>
</protein>
<dbReference type="Proteomes" id="UP000315003">
    <property type="component" value="Chromosome"/>
</dbReference>
<proteinExistence type="predicted"/>
<reference evidence="2 3" key="1">
    <citation type="submission" date="2019-02" db="EMBL/GenBank/DDBJ databases">
        <title>Deep-cultivation of Planctomycetes and their phenomic and genomic characterization uncovers novel biology.</title>
        <authorList>
            <person name="Wiegand S."/>
            <person name="Jogler M."/>
            <person name="Boedeker C."/>
            <person name="Pinto D."/>
            <person name="Vollmers J."/>
            <person name="Rivas-Marin E."/>
            <person name="Kohn T."/>
            <person name="Peeters S.H."/>
            <person name="Heuer A."/>
            <person name="Rast P."/>
            <person name="Oberbeckmann S."/>
            <person name="Bunk B."/>
            <person name="Jeske O."/>
            <person name="Meyerdierks A."/>
            <person name="Storesund J.E."/>
            <person name="Kallscheuer N."/>
            <person name="Luecker S."/>
            <person name="Lage O.M."/>
            <person name="Pohl T."/>
            <person name="Merkel B.J."/>
            <person name="Hornburger P."/>
            <person name="Mueller R.-W."/>
            <person name="Bruemmer F."/>
            <person name="Labrenz M."/>
            <person name="Spormann A.M."/>
            <person name="Op den Camp H."/>
            <person name="Overmann J."/>
            <person name="Amann R."/>
            <person name="Jetten M.S.M."/>
            <person name="Mascher T."/>
            <person name="Medema M.H."/>
            <person name="Devos D.P."/>
            <person name="Kaster A.-K."/>
            <person name="Ovreas L."/>
            <person name="Rohde M."/>
            <person name="Galperin M.Y."/>
            <person name="Jogler C."/>
        </authorList>
    </citation>
    <scope>NUCLEOTIDE SEQUENCE [LARGE SCALE GENOMIC DNA]</scope>
    <source>
        <strain evidence="2 3">SV_7m_r</strain>
    </source>
</reference>
<evidence type="ECO:0000256" key="1">
    <source>
        <dbReference type="SAM" id="MobiDB-lite"/>
    </source>
</evidence>
<name>A0A517SW40_9BACT</name>